<evidence type="ECO:0000313" key="2">
    <source>
        <dbReference type="EMBL" id="KZR99863.1"/>
    </source>
</evidence>
<keyword evidence="3" id="KW-1185">Reference proteome</keyword>
<feature type="signal peptide" evidence="1">
    <location>
        <begin position="1"/>
        <end position="18"/>
    </location>
</feature>
<evidence type="ECO:0000256" key="1">
    <source>
        <dbReference type="SAM" id="SignalP"/>
    </source>
</evidence>
<reference evidence="2 3" key="1">
    <citation type="submission" date="2016-03" db="EMBL/GenBank/DDBJ databases">
        <title>EvidentialGene: Evidence-directed Construction of Genes on Genomes.</title>
        <authorList>
            <person name="Gilbert D.G."/>
            <person name="Choi J.-H."/>
            <person name="Mockaitis K."/>
            <person name="Colbourne J."/>
            <person name="Pfrender M."/>
        </authorList>
    </citation>
    <scope>NUCLEOTIDE SEQUENCE [LARGE SCALE GENOMIC DNA]</scope>
    <source>
        <strain evidence="2 3">Xinb3</strain>
        <tissue evidence="2">Complete organism</tissue>
    </source>
</reference>
<comment type="caution">
    <text evidence="2">The sequence shown here is derived from an EMBL/GenBank/DDBJ whole genome shotgun (WGS) entry which is preliminary data.</text>
</comment>
<dbReference type="Proteomes" id="UP000076858">
    <property type="component" value="Unassembled WGS sequence"/>
</dbReference>
<dbReference type="AlphaFoldDB" id="A0A162CVR3"/>
<feature type="chain" id="PRO_5007832897" evidence="1">
    <location>
        <begin position="19"/>
        <end position="112"/>
    </location>
</feature>
<proteinExistence type="predicted"/>
<sequence>MFLMNLLLILLLSRDVFWQTKLPICEGNLLDQTESNYEKKTNGFFHRSRSETRPCRLRQYTVEDAVTCLDDLVSNQDRFPQTGTKPIPSRHRFVFIGDSRIRQQYLDFIKVK</sequence>
<dbReference type="EMBL" id="LRGB01012433">
    <property type="protein sequence ID" value="KZR99863.1"/>
    <property type="molecule type" value="Genomic_DNA"/>
</dbReference>
<organism evidence="2 3">
    <name type="scientific">Daphnia magna</name>
    <dbReference type="NCBI Taxonomy" id="35525"/>
    <lineage>
        <taxon>Eukaryota</taxon>
        <taxon>Metazoa</taxon>
        <taxon>Ecdysozoa</taxon>
        <taxon>Arthropoda</taxon>
        <taxon>Crustacea</taxon>
        <taxon>Branchiopoda</taxon>
        <taxon>Diplostraca</taxon>
        <taxon>Cladocera</taxon>
        <taxon>Anomopoda</taxon>
        <taxon>Daphniidae</taxon>
        <taxon>Daphnia</taxon>
    </lineage>
</organism>
<evidence type="ECO:0000313" key="3">
    <source>
        <dbReference type="Proteomes" id="UP000076858"/>
    </source>
</evidence>
<gene>
    <name evidence="2" type="ORF">APZ42_004110</name>
</gene>
<keyword evidence="1" id="KW-0732">Signal</keyword>
<accession>A0A162CVR3</accession>
<name>A0A162CVR3_9CRUS</name>
<protein>
    <submittedName>
        <fullName evidence="2">Uncharacterized protein</fullName>
    </submittedName>
</protein>